<dbReference type="GeneID" id="42101615"/>
<reference evidence="3 4" key="1">
    <citation type="journal article" date="2013" name="Genome Announc.">
        <title>Genome of the haloarchaeon Natronomonas moolapensis, a neutrophilic member of a previously haloalkaliphilic genus.</title>
        <authorList>
            <person name="Dyall-Smith M.L."/>
            <person name="Pfeiffer F."/>
            <person name="Oberwinkler T."/>
            <person name="Klee K."/>
            <person name="Rampp M."/>
            <person name="Palm P."/>
            <person name="Gross K."/>
            <person name="Schuster S.C."/>
            <person name="Oesterhelt D."/>
        </authorList>
    </citation>
    <scope>NUCLEOTIDE SEQUENCE [LARGE SCALE GENOMIC DNA]</scope>
    <source>
        <strain evidence="4">DSM 18674 / JCM 14361 / 8.8.11</strain>
    </source>
</reference>
<keyword evidence="4" id="KW-1185">Reference proteome</keyword>
<keyword evidence="2" id="KW-0472">Membrane</keyword>
<dbReference type="AlphaFoldDB" id="M1Y3J8"/>
<dbReference type="InterPro" id="IPR013783">
    <property type="entry name" value="Ig-like_fold"/>
</dbReference>
<dbReference type="STRING" id="268739.Nmlp_2949"/>
<evidence type="ECO:0000256" key="2">
    <source>
        <dbReference type="SAM" id="Phobius"/>
    </source>
</evidence>
<organism evidence="3 4">
    <name type="scientific">Natronomonas moolapensis (strain DSM 18674 / CECT 7526 / JCM 14361 / 8.8.11)</name>
    <dbReference type="NCBI Taxonomy" id="268739"/>
    <lineage>
        <taxon>Archaea</taxon>
        <taxon>Methanobacteriati</taxon>
        <taxon>Methanobacteriota</taxon>
        <taxon>Stenosarchaea group</taxon>
        <taxon>Halobacteria</taxon>
        <taxon>Halobacteriales</taxon>
        <taxon>Natronomonadaceae</taxon>
        <taxon>Natronomonas</taxon>
    </lineage>
</organism>
<gene>
    <name evidence="3" type="ordered locus">Nmlp_2949</name>
</gene>
<protein>
    <submittedName>
        <fullName evidence="3">Probable secreted glycoprotein</fullName>
    </submittedName>
</protein>
<dbReference type="eggNOG" id="arCOG02080">
    <property type="taxonomic scope" value="Archaea"/>
</dbReference>
<dbReference type="Proteomes" id="UP000011867">
    <property type="component" value="Chromosome"/>
</dbReference>
<dbReference type="KEGG" id="nmo:Nmlp_2949"/>
<evidence type="ECO:0000313" key="3">
    <source>
        <dbReference type="EMBL" id="CCQ37093.1"/>
    </source>
</evidence>
<sequence>MYKRTLVLFVIISLVLSLGASGGVGAQTSNWTLDETSETVTFGPGEDTITDTVTVRNDDRNNSVSLSASIDGGHTVAGQPGTLGPGESTNIEVELRSSGSESATLTVDGGGKTQRVDYTVETPAYVEISGMPDWLDDEGVLRGDSRTAQITVEETGGHQGFNGIDVQGDDGGIRGLENVRVGAGGSTTVTVTFTADNSANQYDDIGGRLELDPNELGTDYNVESDVTLETFVAFPAQFGDINLELEEFEFDEPQSVGSITRQTTIEIENSGDRKLNFNRVAIGSTPFSSVEVSSEPNSIGPGETESVGLEITAETSLDEGAYDFDAALYANNVDSSDLTDTVDIEHGVEMSVSTLQIRSGDVPIGNTDSASITVEEELGYKDIENVQMTLSEGPQEWIEVTNNIDSSIDTNGSSDVEYEIQFGPNADIGSTYSWTFVISGDEVANREVTVSATPIPLNLEPLKESLEEAPGESQALEQTSTETLELVNQMDNQIREGEIPREDVTTALTFGDGVIRYLEAIDTVDNSVADGNHDAAQEELIRAAVAFDTMSVYGNAIQDDDLRSRASSVRETAGTELSSRIETQEAHYEEQLESGDTTPVEEARIKTELARIASLQGDSERAESLEAEADSAFETYSTLVGEGETKRQEAIDDWEEMESDIFVTVVGQQLILNPVHYDKFEDRSDTLLSAYDDAEMAFTEAGETTRAEAVAEERAQRANALTIARWSLFVSMAIGAVIIISIITHTARGMYWYIEDSKESISGDFLI</sequence>
<dbReference type="OrthoDB" id="346198at2157"/>
<dbReference type="EMBL" id="HF582854">
    <property type="protein sequence ID" value="CCQ37093.1"/>
    <property type="molecule type" value="Genomic_DNA"/>
</dbReference>
<evidence type="ECO:0000313" key="4">
    <source>
        <dbReference type="Proteomes" id="UP000011867"/>
    </source>
</evidence>
<feature type="transmembrane region" description="Helical" evidence="2">
    <location>
        <begin position="723"/>
        <end position="743"/>
    </location>
</feature>
<proteinExistence type="predicted"/>
<accession>M1Y3J8</accession>
<keyword evidence="2" id="KW-1133">Transmembrane helix</keyword>
<dbReference type="HOGENOM" id="CLU_363957_0_0_2"/>
<keyword evidence="2" id="KW-0812">Transmembrane</keyword>
<feature type="region of interest" description="Disordered" evidence="1">
    <location>
        <begin position="67"/>
        <end position="87"/>
    </location>
</feature>
<name>M1Y3J8_NATM8</name>
<evidence type="ECO:0000256" key="1">
    <source>
        <dbReference type="SAM" id="MobiDB-lite"/>
    </source>
</evidence>
<dbReference type="Gene3D" id="2.60.40.10">
    <property type="entry name" value="Immunoglobulins"/>
    <property type="match status" value="1"/>
</dbReference>
<dbReference type="RefSeq" id="WP_015409846.1">
    <property type="nucleotide sequence ID" value="NC_020388.1"/>
</dbReference>